<protein>
    <recommendedName>
        <fullName evidence="3">CRISPR-associated protein, Csd1 family</fullName>
    </recommendedName>
</protein>
<sequence>MILSALADYYQRLMDDPESGIAAPGYSQEKIGYTVVLAADGSVISVHDEHSIDGKKRLAKSVSVPASFKRPGTAAKSFFLWDKSSYVLGVSASSKRSEQEHAAFKALHQQALADTDDPGLHALLAFLSAWTPAQYADHAAFAPHGEALLDANMVFRLDGDVGHLHERAAARMAWGQQQGQGTGSVRGVCLVSGMLAPLARLHPAIKGVNGGQPAGMSIVSFNDDAYLSYRGSLEKIRSVKKENNSGANAPISEQAAFAYTTALNHLLRRDPHNRQRVQIGDTTVVFWAQAKTTEQAQNAEDVFADFMRGDDADDDPAIADRQATRRLELVLKQVRQARPLRELDAPLDDDARIFVLGLAPNASRLSIRFWETQTLARFAKRLADHYDDLTLAPPAWKRAPTPAFLALQTAPVYGEHGKPKAEDISPLLAGELTRAILTGTRYPRSLLGAIVMRFRADGQLTPLRVALCRAVLAREARLNRQQGLSTDQKEPPMSLDTGNTDPGYLLGRLFSSLENLQRAALGSQINATIRDRYYGAASATPASIFPVLLRSAQNHFGKLRKDKAGLAVNLEKEVGQIIDALPPGFPRNLPIQEQGRFAIGYYHQTQARFVRNDGKDAPDTASEGDNA</sequence>
<evidence type="ECO:0008006" key="3">
    <source>
        <dbReference type="Google" id="ProtNLM"/>
    </source>
</evidence>
<organism evidence="1 2">
    <name type="scientific">Xanthomonas graminis pv. phlei</name>
    <dbReference type="NCBI Taxonomy" id="487906"/>
    <lineage>
        <taxon>Bacteria</taxon>
        <taxon>Pseudomonadati</taxon>
        <taxon>Pseudomonadota</taxon>
        <taxon>Gammaproteobacteria</taxon>
        <taxon>Lysobacterales</taxon>
        <taxon>Lysobacteraceae</taxon>
        <taxon>Xanthomonas</taxon>
        <taxon>Xanthomonas translucens group</taxon>
        <taxon>Xanthomonas graminis</taxon>
    </lineage>
</organism>
<dbReference type="RefSeq" id="WP_053836965.1">
    <property type="nucleotide sequence ID" value="NZ_CP076251.1"/>
</dbReference>
<dbReference type="Proteomes" id="UP000045978">
    <property type="component" value="Unassembled WGS sequence"/>
</dbReference>
<accession>A0A0K2ZG89</accession>
<gene>
    <name evidence="1" type="ORF">XTPLMG730_0365</name>
</gene>
<dbReference type="CDD" id="cd09757">
    <property type="entry name" value="Cas8c_I-C"/>
    <property type="match status" value="1"/>
</dbReference>
<dbReference type="InterPro" id="IPR010144">
    <property type="entry name" value="CRISPR-assoc_prot_Csd1-typ"/>
</dbReference>
<name>A0A0K2ZG89_9XANT</name>
<evidence type="ECO:0000313" key="2">
    <source>
        <dbReference type="Proteomes" id="UP000045978"/>
    </source>
</evidence>
<dbReference type="EMBL" id="CXOJ01000005">
    <property type="protein sequence ID" value="CTP83219.1"/>
    <property type="molecule type" value="Genomic_DNA"/>
</dbReference>
<dbReference type="AlphaFoldDB" id="A0A0K2ZG89"/>
<dbReference type="NCBIfam" id="TIGR01863">
    <property type="entry name" value="cas_Csd1"/>
    <property type="match status" value="1"/>
</dbReference>
<proteinExistence type="predicted"/>
<evidence type="ECO:0000313" key="1">
    <source>
        <dbReference type="EMBL" id="CTP83219.1"/>
    </source>
</evidence>
<dbReference type="Pfam" id="PF09709">
    <property type="entry name" value="Cas_Csd1"/>
    <property type="match status" value="1"/>
</dbReference>
<reference evidence="1 2" key="1">
    <citation type="submission" date="2015-07" db="EMBL/GenBank/DDBJ databases">
        <authorList>
            <person name="Noorani M."/>
        </authorList>
    </citation>
    <scope>NUCLEOTIDE SEQUENCE [LARGE SCALE GENOMIC DNA]</scope>
    <source>
        <strain evidence="1">LMG730</strain>
    </source>
</reference>